<dbReference type="Proteomes" id="UP000033647">
    <property type="component" value="Unassembled WGS sequence"/>
</dbReference>
<keyword evidence="3" id="KW-1185">Reference proteome</keyword>
<organism evidence="2 3">
    <name type="scientific">Zymoseptoria brevis</name>
    <dbReference type="NCBI Taxonomy" id="1047168"/>
    <lineage>
        <taxon>Eukaryota</taxon>
        <taxon>Fungi</taxon>
        <taxon>Dikarya</taxon>
        <taxon>Ascomycota</taxon>
        <taxon>Pezizomycotina</taxon>
        <taxon>Dothideomycetes</taxon>
        <taxon>Dothideomycetidae</taxon>
        <taxon>Mycosphaerellales</taxon>
        <taxon>Mycosphaerellaceae</taxon>
        <taxon>Zymoseptoria</taxon>
    </lineage>
</organism>
<evidence type="ECO:0000256" key="1">
    <source>
        <dbReference type="SAM" id="MobiDB-lite"/>
    </source>
</evidence>
<name>A0A0F4GD71_9PEZI</name>
<feature type="region of interest" description="Disordered" evidence="1">
    <location>
        <begin position="136"/>
        <end position="155"/>
    </location>
</feature>
<dbReference type="AlphaFoldDB" id="A0A0F4GD71"/>
<feature type="region of interest" description="Disordered" evidence="1">
    <location>
        <begin position="1"/>
        <end position="59"/>
    </location>
</feature>
<gene>
    <name evidence="2" type="ORF">TI39_contig4214g00007</name>
</gene>
<comment type="caution">
    <text evidence="2">The sequence shown here is derived from an EMBL/GenBank/DDBJ whole genome shotgun (WGS) entry which is preliminary data.</text>
</comment>
<feature type="compositionally biased region" description="Low complexity" evidence="1">
    <location>
        <begin position="96"/>
        <end position="105"/>
    </location>
</feature>
<feature type="region of interest" description="Disordered" evidence="1">
    <location>
        <begin position="218"/>
        <end position="298"/>
    </location>
</feature>
<evidence type="ECO:0000313" key="3">
    <source>
        <dbReference type="Proteomes" id="UP000033647"/>
    </source>
</evidence>
<reference evidence="2 3" key="1">
    <citation type="submission" date="2015-03" db="EMBL/GenBank/DDBJ databases">
        <title>RNA-seq based gene annotation and comparative genomics of four Zymoseptoria species reveal species-specific pathogenicity related genes and transposable element activity.</title>
        <authorList>
            <person name="Grandaubert J."/>
            <person name="Bhattacharyya A."/>
            <person name="Stukenbrock E.H."/>
        </authorList>
    </citation>
    <scope>NUCLEOTIDE SEQUENCE [LARGE SCALE GENOMIC DNA]</scope>
    <source>
        <strain evidence="2 3">Zb18110</strain>
    </source>
</reference>
<sequence length="447" mass="52960">MAGYYPDPYDYYGPPPPPRRPSPHHHMRSDYRNSAYLDPGAAGSGLYRSRSHGHSPAPTINVYNRMMQENDNRTPSPAPPLVAYPPVMYPPYPGEVRVSPRGSPESRGRRRSSRLGERLGDEMLEDLAGLALDARLRSRSRGRSDVAWGDRPPGLADWQLAQREAELKEKSRERAWEVEQERIMTKLKLEQLQAEAKREKDEDAAKLRERRIVEDYERKQREAKAKEKEEEQRIKDKIEKDKREEKERRDREYLEYKQREKDAKDEEERKYNGFLRLQKEKKEKQEREEREEEEKFQSEMRKRLANMGYTQQTIDILVDEEKAKKFKKQVESKHNTTTTALVAGEPFRPPRAPVYPKIHREYLSVETLKYYQIPWEYDRSNPEYIIILRDMDKHGTDMLFEHTSRLRSGKLLIKAADEKKPEFAWYRRRSRSRSSKAPKQVGILRLS</sequence>
<dbReference type="EMBL" id="LAFY01004173">
    <property type="protein sequence ID" value="KJX94140.1"/>
    <property type="molecule type" value="Genomic_DNA"/>
</dbReference>
<dbReference type="OrthoDB" id="6133115at2759"/>
<feature type="region of interest" description="Disordered" evidence="1">
    <location>
        <begin position="90"/>
        <end position="120"/>
    </location>
</feature>
<evidence type="ECO:0000313" key="2">
    <source>
        <dbReference type="EMBL" id="KJX94140.1"/>
    </source>
</evidence>
<dbReference type="STRING" id="1047168.A0A0F4GD71"/>
<feature type="compositionally biased region" description="Low complexity" evidence="1">
    <location>
        <begin position="1"/>
        <end position="12"/>
    </location>
</feature>
<proteinExistence type="predicted"/>
<protein>
    <submittedName>
        <fullName evidence="2">Uncharacterized protein</fullName>
    </submittedName>
</protein>
<accession>A0A0F4GD71</accession>